<dbReference type="EMBL" id="GG692423">
    <property type="protein sequence ID" value="EER41741.1"/>
    <property type="molecule type" value="Genomic_DNA"/>
</dbReference>
<dbReference type="HOGENOM" id="CLU_2704272_0_0_1"/>
<accession>C6HDV7</accession>
<keyword evidence="1" id="KW-0472">Membrane</keyword>
<feature type="transmembrane region" description="Helical" evidence="1">
    <location>
        <begin position="24"/>
        <end position="41"/>
    </location>
</feature>
<evidence type="ECO:0000256" key="1">
    <source>
        <dbReference type="SAM" id="Phobius"/>
    </source>
</evidence>
<gene>
    <name evidence="2" type="ORF">HCDG_04388</name>
</gene>
<name>C6HDV7_AJECH</name>
<evidence type="ECO:0000313" key="3">
    <source>
        <dbReference type="Proteomes" id="UP000002624"/>
    </source>
</evidence>
<dbReference type="AlphaFoldDB" id="C6HDV7"/>
<sequence>MSKVISSVYWASVVLAFSLEKPEVVVVIGSAFLFAVVRVLFRRWGAPRYGISSTLRDGASAIGVEHAVARVVL</sequence>
<reference evidence="3" key="1">
    <citation type="submission" date="2009-05" db="EMBL/GenBank/DDBJ databases">
        <title>The genome sequence of Ajellomyces capsulatus strain H143.</title>
        <authorList>
            <person name="Champion M."/>
            <person name="Cuomo C.A."/>
            <person name="Ma L.-J."/>
            <person name="Henn M.R."/>
            <person name="Sil A."/>
            <person name="Goldman B."/>
            <person name="Young S.K."/>
            <person name="Kodira C.D."/>
            <person name="Zeng Q."/>
            <person name="Koehrsen M."/>
            <person name="Alvarado L."/>
            <person name="Berlin A.M."/>
            <person name="Borenstein D."/>
            <person name="Chen Z."/>
            <person name="Engels R."/>
            <person name="Freedman E."/>
            <person name="Gellesch M."/>
            <person name="Goldberg J."/>
            <person name="Griggs A."/>
            <person name="Gujja S."/>
            <person name="Heiman D.I."/>
            <person name="Hepburn T.A."/>
            <person name="Howarth C."/>
            <person name="Jen D."/>
            <person name="Larson L."/>
            <person name="Lewis B."/>
            <person name="Mehta T."/>
            <person name="Park D."/>
            <person name="Pearson M."/>
            <person name="Roberts A."/>
            <person name="Saif S."/>
            <person name="Shea T.D."/>
            <person name="Shenoy N."/>
            <person name="Sisk P."/>
            <person name="Stolte C."/>
            <person name="Sykes S."/>
            <person name="Walk T."/>
            <person name="White J."/>
            <person name="Yandava C."/>
            <person name="Klein B."/>
            <person name="McEwen J.G."/>
            <person name="Puccia R."/>
            <person name="Goldman G.H."/>
            <person name="Felipe M.S."/>
            <person name="Nino-Vega G."/>
            <person name="San-Blas G."/>
            <person name="Taylor J.W."/>
            <person name="Mendoza L."/>
            <person name="Galagan J.E."/>
            <person name="Nusbaum C."/>
            <person name="Birren B.W."/>
        </authorList>
    </citation>
    <scope>NUCLEOTIDE SEQUENCE [LARGE SCALE GENOMIC DNA]</scope>
    <source>
        <strain evidence="3">H143</strain>
    </source>
</reference>
<keyword evidence="1" id="KW-0812">Transmembrane</keyword>
<protein>
    <submittedName>
        <fullName evidence="2">DUF614 domain-containing protein</fullName>
    </submittedName>
</protein>
<proteinExistence type="predicted"/>
<keyword evidence="1" id="KW-1133">Transmembrane helix</keyword>
<organism evidence="2 3">
    <name type="scientific">Ajellomyces capsulatus (strain H143)</name>
    <name type="common">Darling's disease fungus</name>
    <name type="synonym">Histoplasma capsulatum</name>
    <dbReference type="NCBI Taxonomy" id="544712"/>
    <lineage>
        <taxon>Eukaryota</taxon>
        <taxon>Fungi</taxon>
        <taxon>Dikarya</taxon>
        <taxon>Ascomycota</taxon>
        <taxon>Pezizomycotina</taxon>
        <taxon>Eurotiomycetes</taxon>
        <taxon>Eurotiomycetidae</taxon>
        <taxon>Onygenales</taxon>
        <taxon>Ajellomycetaceae</taxon>
        <taxon>Histoplasma</taxon>
    </lineage>
</organism>
<dbReference type="VEuPathDB" id="FungiDB:HCDG_04388"/>
<dbReference type="Proteomes" id="UP000002624">
    <property type="component" value="Unassembled WGS sequence"/>
</dbReference>
<evidence type="ECO:0000313" key="2">
    <source>
        <dbReference type="EMBL" id="EER41741.1"/>
    </source>
</evidence>